<protein>
    <submittedName>
        <fullName evidence="2">Uncharacterized protein</fullName>
    </submittedName>
</protein>
<name>T0HQA2_9SPHN</name>
<keyword evidence="1" id="KW-1133">Transmembrane helix</keyword>
<dbReference type="EMBL" id="ATHL01000076">
    <property type="protein sequence ID" value="EQB15237.1"/>
    <property type="molecule type" value="Genomic_DNA"/>
</dbReference>
<dbReference type="AlphaFoldDB" id="T0HQA2"/>
<gene>
    <name evidence="2" type="ORF">L284_11420</name>
</gene>
<dbReference type="eggNOG" id="ENOG50336D2">
    <property type="taxonomic scope" value="Bacteria"/>
</dbReference>
<dbReference type="OrthoDB" id="186343at2"/>
<evidence type="ECO:0000256" key="1">
    <source>
        <dbReference type="SAM" id="Phobius"/>
    </source>
</evidence>
<accession>T0HQA2</accession>
<dbReference type="RefSeq" id="WP_021234130.1">
    <property type="nucleotide sequence ID" value="NZ_ATHL01000076.1"/>
</dbReference>
<keyword evidence="3" id="KW-1185">Reference proteome</keyword>
<evidence type="ECO:0000313" key="2">
    <source>
        <dbReference type="EMBL" id="EQB15237.1"/>
    </source>
</evidence>
<organism evidence="2 3">
    <name type="scientific">Novosphingobium lindaniclasticum LE124</name>
    <dbReference type="NCBI Taxonomy" id="1096930"/>
    <lineage>
        <taxon>Bacteria</taxon>
        <taxon>Pseudomonadati</taxon>
        <taxon>Pseudomonadota</taxon>
        <taxon>Alphaproteobacteria</taxon>
        <taxon>Sphingomonadales</taxon>
        <taxon>Sphingomonadaceae</taxon>
        <taxon>Novosphingobium</taxon>
    </lineage>
</organism>
<proteinExistence type="predicted"/>
<dbReference type="PATRIC" id="fig|1096930.3.peg.2267"/>
<sequence>MTRLRSLLRWVLRRAMLYLALVLAIAVAPLLAQQWRTAGDREAVYVGLRETETRLREDFTQLTSTFEEATSLLETQSASELDRRIAETRRDLAEERRRLGETRGILALYRRGPRALLDDQQGRLQLVLLTRELESLEAARLLVGRRDAQVKQREAQTRFKQSDRLCREATERLQQLDRRWAYRWRSWLESAEHKTLVATRDSRCAERDAARRNLNAARYVQGSVEQAQAIYTRSRRGLAGSLDTALADLSRERAEAETRWTGTFRQKLQLWAEEWHLRRLLMKALGAFLLILAMPYLIRLLFWTVLAPLAERRAAIRIAVPGGQGEPVPPTEPSKTSVAIRLTAEEELLVRQSYLQTTSHSGAKATQWLLDWRHPLASLVSGLSFLTRLRGEGEVTTVSAVRDPFAEVAILTLPEGCSCVLQPRALAAVAQPLAKPLRITSHWRLGSLNAWLTLQLRYLVFHGPCRLVIKGGRGVRVEKAERGRVFGQAQLVGFSADLAYSVTRTETFWPYFLGYEQLFKDKVEAGAGVLIVEEAPMASLHGEVRHGLEGAFDVMTKALGI</sequence>
<evidence type="ECO:0000313" key="3">
    <source>
        <dbReference type="Proteomes" id="UP000015527"/>
    </source>
</evidence>
<comment type="caution">
    <text evidence="2">The sequence shown here is derived from an EMBL/GenBank/DDBJ whole genome shotgun (WGS) entry which is preliminary data.</text>
</comment>
<reference evidence="2 3" key="1">
    <citation type="journal article" date="2013" name="Genome Announc.">
        <title>Genome Sequence of Novosphingobium lindaniclasticum LE124T, Isolated from a Hexachlorocyclohexane Dumpsite.</title>
        <authorList>
            <person name="Saxena A."/>
            <person name="Nayyar N."/>
            <person name="Sangwan N."/>
            <person name="Kumari R."/>
            <person name="Khurana J.P."/>
            <person name="Lal R."/>
        </authorList>
    </citation>
    <scope>NUCLEOTIDE SEQUENCE [LARGE SCALE GENOMIC DNA]</scope>
    <source>
        <strain evidence="2 3">LE124</strain>
    </source>
</reference>
<keyword evidence="1" id="KW-0812">Transmembrane</keyword>
<dbReference type="Proteomes" id="UP000015527">
    <property type="component" value="Unassembled WGS sequence"/>
</dbReference>
<keyword evidence="1" id="KW-0472">Membrane</keyword>
<feature type="transmembrane region" description="Helical" evidence="1">
    <location>
        <begin position="284"/>
        <end position="307"/>
    </location>
</feature>